<dbReference type="GO" id="GO:0008800">
    <property type="term" value="F:beta-lactamase activity"/>
    <property type="evidence" value="ECO:0007669"/>
    <property type="project" value="InterPro"/>
</dbReference>
<gene>
    <name evidence="2" type="ORF">BGE01nite_17520</name>
</gene>
<dbReference type="AlphaFoldDB" id="A0A512M7Y9"/>
<dbReference type="GO" id="GO:0030655">
    <property type="term" value="P:beta-lactam antibiotic catabolic process"/>
    <property type="evidence" value="ECO:0007669"/>
    <property type="project" value="InterPro"/>
</dbReference>
<evidence type="ECO:0000259" key="1">
    <source>
        <dbReference type="Pfam" id="PF13354"/>
    </source>
</evidence>
<dbReference type="Gene3D" id="3.40.710.10">
    <property type="entry name" value="DD-peptidase/beta-lactamase superfamily"/>
    <property type="match status" value="1"/>
</dbReference>
<proteinExistence type="predicted"/>
<dbReference type="Proteomes" id="UP000321577">
    <property type="component" value="Unassembled WGS sequence"/>
</dbReference>
<reference evidence="2 3" key="1">
    <citation type="submission" date="2019-07" db="EMBL/GenBank/DDBJ databases">
        <title>Whole genome shotgun sequence of Brevifollis gellanilyticus NBRC 108608.</title>
        <authorList>
            <person name="Hosoyama A."/>
            <person name="Uohara A."/>
            <person name="Ohji S."/>
            <person name="Ichikawa N."/>
        </authorList>
    </citation>
    <scope>NUCLEOTIDE SEQUENCE [LARGE SCALE GENOMIC DNA]</scope>
    <source>
        <strain evidence="2 3">NBRC 108608</strain>
    </source>
</reference>
<dbReference type="InterPro" id="IPR000667">
    <property type="entry name" value="Peptidase_S13"/>
</dbReference>
<dbReference type="SUPFAM" id="SSF56601">
    <property type="entry name" value="beta-lactamase/transpeptidase-like"/>
    <property type="match status" value="1"/>
</dbReference>
<sequence>MIQRCISILTRVRHLGAGRVFLFLLLTTMLHADPELDALLNAVAPRIPKWATVCIVSEKEGKPEFQWHDYQETGTRTDFWPASTIKLYTAIAALERIKEHGFTLDTTIQFEHQDKDGTWHLDCARTMREMLSEVFRRSSNEDYTLLLRVCGVDWLNSSFLTPGRGFQKSALMRGYVKERPWVYMREEPQRLRLSSADGTRTHTLDHHWLGHSWSQERGCTVIDVKTGNMTTPRDLAECLRRLMFHAQIPESERFKLSQEEVDFLVHGGLGFTGLETQHADSAPNAWKSALETLFPKARFYHKCGIINDYSLEVACLDDRANGGPCFILVPIMQAGSATKPVSGGALTGQMSLAIGQWVKKQHP</sequence>
<organism evidence="2 3">
    <name type="scientific">Brevifollis gellanilyticus</name>
    <dbReference type="NCBI Taxonomy" id="748831"/>
    <lineage>
        <taxon>Bacteria</taxon>
        <taxon>Pseudomonadati</taxon>
        <taxon>Verrucomicrobiota</taxon>
        <taxon>Verrucomicrobiia</taxon>
        <taxon>Verrucomicrobiales</taxon>
        <taxon>Verrucomicrobiaceae</taxon>
    </lineage>
</organism>
<keyword evidence="3" id="KW-1185">Reference proteome</keyword>
<dbReference type="InterPro" id="IPR045155">
    <property type="entry name" value="Beta-lactam_cat"/>
</dbReference>
<feature type="domain" description="Beta-lactamase class A catalytic" evidence="1">
    <location>
        <begin position="77"/>
        <end position="245"/>
    </location>
</feature>
<name>A0A512M7Y9_9BACT</name>
<dbReference type="Pfam" id="PF13354">
    <property type="entry name" value="Beta-lactamase2"/>
    <property type="match status" value="1"/>
</dbReference>
<accession>A0A512M7Y9</accession>
<evidence type="ECO:0000313" key="2">
    <source>
        <dbReference type="EMBL" id="GEP42461.1"/>
    </source>
</evidence>
<protein>
    <recommendedName>
        <fullName evidence="1">Beta-lactamase class A catalytic domain-containing protein</fullName>
    </recommendedName>
</protein>
<comment type="caution">
    <text evidence="2">The sequence shown here is derived from an EMBL/GenBank/DDBJ whole genome shotgun (WGS) entry which is preliminary data.</text>
</comment>
<dbReference type="EMBL" id="BKAG01000010">
    <property type="protein sequence ID" value="GEP42461.1"/>
    <property type="molecule type" value="Genomic_DNA"/>
</dbReference>
<dbReference type="GO" id="GO:0006508">
    <property type="term" value="P:proteolysis"/>
    <property type="evidence" value="ECO:0007669"/>
    <property type="project" value="InterPro"/>
</dbReference>
<dbReference type="PRINTS" id="PR00922">
    <property type="entry name" value="DADACBPTASE3"/>
</dbReference>
<evidence type="ECO:0000313" key="3">
    <source>
        <dbReference type="Proteomes" id="UP000321577"/>
    </source>
</evidence>
<dbReference type="GO" id="GO:0004185">
    <property type="term" value="F:serine-type carboxypeptidase activity"/>
    <property type="evidence" value="ECO:0007669"/>
    <property type="project" value="InterPro"/>
</dbReference>
<dbReference type="InterPro" id="IPR012338">
    <property type="entry name" value="Beta-lactam/transpept-like"/>
</dbReference>